<dbReference type="Pfam" id="PF05698">
    <property type="entry name" value="Trigger_C"/>
    <property type="match status" value="1"/>
</dbReference>
<dbReference type="EC" id="5.2.1.8" evidence="3 9"/>
<dbReference type="SUPFAM" id="SSF54534">
    <property type="entry name" value="FKBP-like"/>
    <property type="match status" value="1"/>
</dbReference>
<organism evidence="12 13">
    <name type="scientific">Cloacibacillus porcorum</name>
    <dbReference type="NCBI Taxonomy" id="1197717"/>
    <lineage>
        <taxon>Bacteria</taxon>
        <taxon>Thermotogati</taxon>
        <taxon>Synergistota</taxon>
        <taxon>Synergistia</taxon>
        <taxon>Synergistales</taxon>
        <taxon>Synergistaceae</taxon>
        <taxon>Cloacibacillus</taxon>
    </lineage>
</organism>
<keyword evidence="13" id="KW-1185">Reference proteome</keyword>
<dbReference type="InterPro" id="IPR037041">
    <property type="entry name" value="Trigger_fac_C_sf"/>
</dbReference>
<dbReference type="GO" id="GO:0015031">
    <property type="term" value="P:protein transport"/>
    <property type="evidence" value="ECO:0007669"/>
    <property type="project" value="UniProtKB-UniRule"/>
</dbReference>
<evidence type="ECO:0000256" key="7">
    <source>
        <dbReference type="ARBA" id="ARBA00023235"/>
    </source>
</evidence>
<dbReference type="SUPFAM" id="SSF102735">
    <property type="entry name" value="Trigger factor ribosome-binding domain"/>
    <property type="match status" value="1"/>
</dbReference>
<dbReference type="Gene3D" id="1.10.3120.10">
    <property type="entry name" value="Trigger factor, C-terminal domain"/>
    <property type="match status" value="1"/>
</dbReference>
<protein>
    <recommendedName>
        <fullName evidence="4 9">Trigger factor</fullName>
        <shortName evidence="9">TF</shortName>
        <ecNumber evidence="3 9">5.2.1.8</ecNumber>
    </recommendedName>
    <alternativeName>
        <fullName evidence="8 9">PPIase</fullName>
    </alternativeName>
</protein>
<sequence>MKTEILSQEKNVVEAKAQFTAEEVTKAVESTYKKISKQANIKGFRKGKIPRRTLELYFPKDAVYAETMENLIPDAIDKMIEEYELKLIAEPDVKPGEIKEGEGFEVTVKFEVTPQFDLPNLEEIEVEKTVYETTDEMVEDQVKRIVESRAEMVPTYEERPLTKDDYASVQYDTFLYYEDGSEKKAEEGQKTEIFLGADTMRPEVVEALVGKAPGETVSIELPVEGEEAKKDHVVKSRYEIEVLGIMKKTTPELTDELVIEITQSKHKTTGEFKEEVRKQLEAAAENQSKENLKDTIVNKIAGMVEVDVPMTLIERQKDSIRKQQAERIKRENNMTMEEFFEKSGMNKESYEAELDMAAMNIVKRALVLEAVAEANDIEWTPEELTQEITSIARMSGVDPKKLQDYIYGDRDRLFEMAEKIRNRKTVDYLVTTVKVTEVPEKKAEEKVEKEAE</sequence>
<dbReference type="GO" id="GO:0051301">
    <property type="term" value="P:cell division"/>
    <property type="evidence" value="ECO:0007669"/>
    <property type="project" value="UniProtKB-KW"/>
</dbReference>
<dbReference type="Gene3D" id="3.10.50.40">
    <property type="match status" value="1"/>
</dbReference>
<comment type="catalytic activity">
    <reaction evidence="1 9">
        <text>[protein]-peptidylproline (omega=180) = [protein]-peptidylproline (omega=0)</text>
        <dbReference type="Rhea" id="RHEA:16237"/>
        <dbReference type="Rhea" id="RHEA-COMP:10747"/>
        <dbReference type="Rhea" id="RHEA-COMP:10748"/>
        <dbReference type="ChEBI" id="CHEBI:83833"/>
        <dbReference type="ChEBI" id="CHEBI:83834"/>
        <dbReference type="EC" id="5.2.1.8"/>
    </reaction>
</comment>
<dbReference type="GO" id="GO:0043022">
    <property type="term" value="F:ribosome binding"/>
    <property type="evidence" value="ECO:0007669"/>
    <property type="project" value="TreeGrafter"/>
</dbReference>
<keyword evidence="6 9" id="KW-0143">Chaperone</keyword>
<dbReference type="HAMAP" id="MF_00303">
    <property type="entry name" value="Trigger_factor_Tig"/>
    <property type="match status" value="1"/>
</dbReference>
<evidence type="ECO:0000256" key="4">
    <source>
        <dbReference type="ARBA" id="ARBA00016902"/>
    </source>
</evidence>
<evidence type="ECO:0000256" key="3">
    <source>
        <dbReference type="ARBA" id="ARBA00013194"/>
    </source>
</evidence>
<comment type="domain">
    <text evidence="9">Consists of 3 domains; the N-terminus binds the ribosome, the middle domain has PPIase activity, while the C-terminus has intrinsic chaperone activity on its own.</text>
</comment>
<dbReference type="GeneID" id="83057807"/>
<dbReference type="InterPro" id="IPR005215">
    <property type="entry name" value="Trig_fac"/>
</dbReference>
<name>A0A1B2I4Z5_9BACT</name>
<feature type="domain" description="Trigger factor C-terminal" evidence="11">
    <location>
        <begin position="271"/>
        <end position="430"/>
    </location>
</feature>
<gene>
    <name evidence="9" type="primary">tig</name>
    <name evidence="12" type="ORF">BED41_08075</name>
</gene>
<comment type="function">
    <text evidence="9">Involved in protein export. Acts as a chaperone by maintaining the newly synthesized protein in an open conformation. Functions as a peptidyl-prolyl cis-trans isomerase.</text>
</comment>
<dbReference type="SUPFAM" id="SSF109998">
    <property type="entry name" value="Triger factor/SurA peptide-binding domain-like"/>
    <property type="match status" value="1"/>
</dbReference>
<keyword evidence="7 9" id="KW-0413">Isomerase</keyword>
<evidence type="ECO:0000259" key="10">
    <source>
        <dbReference type="Pfam" id="PF05697"/>
    </source>
</evidence>
<dbReference type="PANTHER" id="PTHR30560:SF3">
    <property type="entry name" value="TRIGGER FACTOR-LIKE PROTEIN TIG, CHLOROPLASTIC"/>
    <property type="match status" value="1"/>
</dbReference>
<dbReference type="InterPro" id="IPR036611">
    <property type="entry name" value="Trigger_fac_ribosome-bd_sf"/>
</dbReference>
<dbReference type="GO" id="GO:0051083">
    <property type="term" value="P:'de novo' cotranslational protein folding"/>
    <property type="evidence" value="ECO:0007669"/>
    <property type="project" value="TreeGrafter"/>
</dbReference>
<dbReference type="GO" id="GO:0005737">
    <property type="term" value="C:cytoplasm"/>
    <property type="evidence" value="ECO:0007669"/>
    <property type="project" value="UniProtKB-SubCell"/>
</dbReference>
<dbReference type="Proteomes" id="UP000093044">
    <property type="component" value="Chromosome"/>
</dbReference>
<evidence type="ECO:0000256" key="8">
    <source>
        <dbReference type="ARBA" id="ARBA00029986"/>
    </source>
</evidence>
<evidence type="ECO:0000259" key="11">
    <source>
        <dbReference type="Pfam" id="PF05698"/>
    </source>
</evidence>
<dbReference type="InterPro" id="IPR046357">
    <property type="entry name" value="PPIase_dom_sf"/>
</dbReference>
<dbReference type="EMBL" id="CP016757">
    <property type="protein sequence ID" value="ANZ45040.1"/>
    <property type="molecule type" value="Genomic_DNA"/>
</dbReference>
<dbReference type="PIRSF" id="PIRSF003095">
    <property type="entry name" value="Trigger_factor"/>
    <property type="match status" value="1"/>
</dbReference>
<evidence type="ECO:0000256" key="1">
    <source>
        <dbReference type="ARBA" id="ARBA00000971"/>
    </source>
</evidence>
<comment type="similarity">
    <text evidence="2 9">Belongs to the FKBP-type PPIase family. Tig subfamily.</text>
</comment>
<dbReference type="PANTHER" id="PTHR30560">
    <property type="entry name" value="TRIGGER FACTOR CHAPERONE AND PEPTIDYL-PROLYL CIS/TRANS ISOMERASE"/>
    <property type="match status" value="1"/>
</dbReference>
<dbReference type="RefSeq" id="WP_066744716.1">
    <property type="nucleotide sequence ID" value="NZ_CP016757.1"/>
</dbReference>
<dbReference type="GO" id="GO:0003755">
    <property type="term" value="F:peptidyl-prolyl cis-trans isomerase activity"/>
    <property type="evidence" value="ECO:0007669"/>
    <property type="project" value="UniProtKB-UniRule"/>
</dbReference>
<evidence type="ECO:0000256" key="9">
    <source>
        <dbReference type="HAMAP-Rule" id="MF_00303"/>
    </source>
</evidence>
<dbReference type="InterPro" id="IPR008881">
    <property type="entry name" value="Trigger_fac_ribosome-bd_bac"/>
</dbReference>
<proteinExistence type="inferred from homology"/>
<keyword evidence="9" id="KW-0132">Cell division</keyword>
<keyword evidence="9" id="KW-0963">Cytoplasm</keyword>
<comment type="subcellular location">
    <subcellularLocation>
        <location evidence="9">Cytoplasm</location>
    </subcellularLocation>
    <text evidence="9">About half TF is bound to the ribosome near the polypeptide exit tunnel while the other half is free in the cytoplasm.</text>
</comment>
<evidence type="ECO:0000313" key="12">
    <source>
        <dbReference type="EMBL" id="ANZ45040.1"/>
    </source>
</evidence>
<dbReference type="Pfam" id="PF05697">
    <property type="entry name" value="Trigger_N"/>
    <property type="match status" value="1"/>
</dbReference>
<evidence type="ECO:0000313" key="13">
    <source>
        <dbReference type="Proteomes" id="UP000093044"/>
    </source>
</evidence>
<dbReference type="InterPro" id="IPR008880">
    <property type="entry name" value="Trigger_fac_C"/>
</dbReference>
<dbReference type="NCBIfam" id="TIGR00115">
    <property type="entry name" value="tig"/>
    <property type="match status" value="1"/>
</dbReference>
<dbReference type="Gene3D" id="3.30.70.1050">
    <property type="entry name" value="Trigger factor ribosome-binding domain"/>
    <property type="match status" value="1"/>
</dbReference>
<evidence type="ECO:0000256" key="6">
    <source>
        <dbReference type="ARBA" id="ARBA00023186"/>
    </source>
</evidence>
<dbReference type="STRING" id="1197717.BED41_08075"/>
<dbReference type="KEGG" id="cpor:BED41_08075"/>
<reference evidence="12" key="1">
    <citation type="submission" date="2016-08" db="EMBL/GenBank/DDBJ databases">
        <title>Complete genome of Cloacibacillus porcorum.</title>
        <authorList>
            <person name="Looft T."/>
            <person name="Bayles D.O."/>
            <person name="Alt D.P."/>
        </authorList>
    </citation>
    <scope>NUCLEOTIDE SEQUENCE [LARGE SCALE GENOMIC DNA]</scope>
    <source>
        <strain evidence="12">CL-84</strain>
    </source>
</reference>
<feature type="domain" description="Trigger factor ribosome-binding bacterial" evidence="10">
    <location>
        <begin position="1"/>
        <end position="145"/>
    </location>
</feature>
<dbReference type="GO" id="GO:0044183">
    <property type="term" value="F:protein folding chaperone"/>
    <property type="evidence" value="ECO:0007669"/>
    <property type="project" value="TreeGrafter"/>
</dbReference>
<keyword evidence="5 9" id="KW-0697">Rotamase</keyword>
<dbReference type="AlphaFoldDB" id="A0A1B2I4Z5"/>
<evidence type="ECO:0000256" key="2">
    <source>
        <dbReference type="ARBA" id="ARBA00005464"/>
    </source>
</evidence>
<accession>A0A1B2I4Z5</accession>
<keyword evidence="9" id="KW-0131">Cell cycle</keyword>
<dbReference type="GO" id="GO:0043335">
    <property type="term" value="P:protein unfolding"/>
    <property type="evidence" value="ECO:0007669"/>
    <property type="project" value="TreeGrafter"/>
</dbReference>
<evidence type="ECO:0000256" key="5">
    <source>
        <dbReference type="ARBA" id="ARBA00023110"/>
    </source>
</evidence>
<dbReference type="InterPro" id="IPR027304">
    <property type="entry name" value="Trigger_fact/SurA_dom_sf"/>
</dbReference>